<evidence type="ECO:0000313" key="2">
    <source>
        <dbReference type="Proteomes" id="UP001239111"/>
    </source>
</evidence>
<gene>
    <name evidence="1" type="ORF">QAD02_019928</name>
</gene>
<dbReference type="EMBL" id="CM056741">
    <property type="protein sequence ID" value="KAJ8684136.1"/>
    <property type="molecule type" value="Genomic_DNA"/>
</dbReference>
<dbReference type="Proteomes" id="UP001239111">
    <property type="component" value="Chromosome 1"/>
</dbReference>
<name>A0ACC2PM72_9HYME</name>
<evidence type="ECO:0000313" key="1">
    <source>
        <dbReference type="EMBL" id="KAJ8684136.1"/>
    </source>
</evidence>
<reference evidence="1" key="1">
    <citation type="submission" date="2023-04" db="EMBL/GenBank/DDBJ databases">
        <title>A chromosome-level genome assembly of the parasitoid wasp Eretmocerus hayati.</title>
        <authorList>
            <person name="Zhong Y."/>
            <person name="Liu S."/>
            <person name="Liu Y."/>
        </authorList>
    </citation>
    <scope>NUCLEOTIDE SEQUENCE</scope>
    <source>
        <strain evidence="1">ZJU_SS_LIU_2023</strain>
    </source>
</reference>
<proteinExistence type="predicted"/>
<protein>
    <submittedName>
        <fullName evidence="1">Uncharacterized protein</fullName>
    </submittedName>
</protein>
<organism evidence="1 2">
    <name type="scientific">Eretmocerus hayati</name>
    <dbReference type="NCBI Taxonomy" id="131215"/>
    <lineage>
        <taxon>Eukaryota</taxon>
        <taxon>Metazoa</taxon>
        <taxon>Ecdysozoa</taxon>
        <taxon>Arthropoda</taxon>
        <taxon>Hexapoda</taxon>
        <taxon>Insecta</taxon>
        <taxon>Pterygota</taxon>
        <taxon>Neoptera</taxon>
        <taxon>Endopterygota</taxon>
        <taxon>Hymenoptera</taxon>
        <taxon>Apocrita</taxon>
        <taxon>Proctotrupomorpha</taxon>
        <taxon>Chalcidoidea</taxon>
        <taxon>Aphelinidae</taxon>
        <taxon>Aphelininae</taxon>
        <taxon>Eretmocerus</taxon>
    </lineage>
</organism>
<keyword evidence="2" id="KW-1185">Reference proteome</keyword>
<comment type="caution">
    <text evidence="1">The sequence shown here is derived from an EMBL/GenBank/DDBJ whole genome shotgun (WGS) entry which is preliminary data.</text>
</comment>
<sequence length="191" mass="23016">MEEIKTLLSSMHEDMRSMEDRMIGRMDTMIKEIKTENDRKTEEIEKRIMNLELKDREREDSQKEIEERLEQLENWNTGSYRKDQPEGQQTQKGTEWGALKRKLEENERRAKKNNLMIIGKKLGQAILKESVEQWLEKDLQVTCKVIRAWKIRSKKEEIIDIECKNSEKWREIMTNKRKLKGSKIYIEKDLT</sequence>
<accession>A0ACC2PM72</accession>